<dbReference type="InterPro" id="IPR022385">
    <property type="entry name" value="Rhs_assc_core"/>
</dbReference>
<evidence type="ECO:0000256" key="1">
    <source>
        <dbReference type="ARBA" id="ARBA00022737"/>
    </source>
</evidence>
<gene>
    <name evidence="3" type="ORF">RND61_23485</name>
</gene>
<comment type="caution">
    <text evidence="3">The sequence shown here is derived from an EMBL/GenBank/DDBJ whole genome shotgun (WGS) entry which is preliminary data.</text>
</comment>
<keyword evidence="4" id="KW-1185">Reference proteome</keyword>
<reference evidence="3 4" key="1">
    <citation type="submission" date="2023-09" db="EMBL/GenBank/DDBJ databases">
        <title>Streptomyces sp. nov.: A antagonism against Alternaria gaisen Producing Streptochlin, Isolated from Tamarix root soil.</title>
        <authorList>
            <person name="Chen Y."/>
        </authorList>
    </citation>
    <scope>NUCLEOTIDE SEQUENCE [LARGE SCALE GENOMIC DNA]</scope>
    <source>
        <strain evidence="3 4">TRM76323</strain>
    </source>
</reference>
<dbReference type="Pfam" id="PF25023">
    <property type="entry name" value="TEN_YD-shell"/>
    <property type="match status" value="1"/>
</dbReference>
<evidence type="ECO:0000313" key="3">
    <source>
        <dbReference type="EMBL" id="MDT9684999.1"/>
    </source>
</evidence>
<sequence>MIFAKTSKGTGAYTYAGELVHQTTDEGESVDYVHGRADQYGMPVIEQVKLTAGTAYIEHDPTTGQPLALRTANGYEAYYIVDGLGSPVQFINQSTVQSTVYEYDPYGAVRTTKETGTAAAQNPYRFVGGTYDRTTGYVKYGQRWYDPAIGRFTTQDPLTFLADPAQGNRYAYAAGDPINNTDPTGMWTAWDTVSTVLTGVALITAIPTGGASLTVAGGIGLALAQTSFVAAVSCGVYDDNAC</sequence>
<proteinExistence type="predicted"/>
<organism evidence="3 4">
    <name type="scientific">Streptomyces tamarix</name>
    <dbReference type="NCBI Taxonomy" id="3078565"/>
    <lineage>
        <taxon>Bacteria</taxon>
        <taxon>Bacillati</taxon>
        <taxon>Actinomycetota</taxon>
        <taxon>Actinomycetes</taxon>
        <taxon>Kitasatosporales</taxon>
        <taxon>Streptomycetaceae</taxon>
        <taxon>Streptomyces</taxon>
    </lineage>
</organism>
<dbReference type="NCBIfam" id="TIGR03696">
    <property type="entry name" value="Rhs_assc_core"/>
    <property type="match status" value="1"/>
</dbReference>
<accession>A0ABU3QQG9</accession>
<protein>
    <submittedName>
        <fullName evidence="3">RHS repeat-associated core domain-containing protein</fullName>
    </submittedName>
</protein>
<keyword evidence="1" id="KW-0677">Repeat</keyword>
<dbReference type="InterPro" id="IPR056823">
    <property type="entry name" value="TEN-like_YD-shell"/>
</dbReference>
<feature type="domain" description="Teneurin-like YD-shell" evidence="2">
    <location>
        <begin position="73"/>
        <end position="178"/>
    </location>
</feature>
<dbReference type="RefSeq" id="WP_315880044.1">
    <property type="nucleotide sequence ID" value="NZ_JAWCTQ010000034.1"/>
</dbReference>
<dbReference type="Proteomes" id="UP001250181">
    <property type="component" value="Unassembled WGS sequence"/>
</dbReference>
<dbReference type="PANTHER" id="PTHR32305">
    <property type="match status" value="1"/>
</dbReference>
<dbReference type="EMBL" id="JAWCTQ010000034">
    <property type="protein sequence ID" value="MDT9684999.1"/>
    <property type="molecule type" value="Genomic_DNA"/>
</dbReference>
<dbReference type="Gene3D" id="2.180.10.10">
    <property type="entry name" value="RHS repeat-associated core"/>
    <property type="match status" value="1"/>
</dbReference>
<evidence type="ECO:0000313" key="4">
    <source>
        <dbReference type="Proteomes" id="UP001250181"/>
    </source>
</evidence>
<dbReference type="PANTHER" id="PTHR32305:SF15">
    <property type="entry name" value="PROTEIN RHSA-RELATED"/>
    <property type="match status" value="1"/>
</dbReference>
<evidence type="ECO:0000259" key="2">
    <source>
        <dbReference type="Pfam" id="PF25023"/>
    </source>
</evidence>
<name>A0ABU3QQG9_9ACTN</name>
<dbReference type="InterPro" id="IPR050708">
    <property type="entry name" value="T6SS_VgrG/RHS"/>
</dbReference>